<name>A0ABW3DSP1_9ACTN</name>
<evidence type="ECO:0000256" key="3">
    <source>
        <dbReference type="ARBA" id="ARBA00023004"/>
    </source>
</evidence>
<keyword evidence="2" id="KW-0479">Metal-binding</keyword>
<dbReference type="InterPro" id="IPR042216">
    <property type="entry name" value="MitoNEET_CISD"/>
</dbReference>
<dbReference type="InterPro" id="IPR018967">
    <property type="entry name" value="FeS-contain_CDGSH-typ"/>
</dbReference>
<evidence type="ECO:0000256" key="1">
    <source>
        <dbReference type="ARBA" id="ARBA00022714"/>
    </source>
</evidence>
<dbReference type="Gene3D" id="3.40.5.90">
    <property type="entry name" value="CDGSH iron-sulfur domain, mitoNEET-type"/>
    <property type="match status" value="1"/>
</dbReference>
<gene>
    <name evidence="6" type="ORF">ACFQ08_16690</name>
</gene>
<dbReference type="Pfam" id="PF09360">
    <property type="entry name" value="zf-CDGSH"/>
    <property type="match status" value="1"/>
</dbReference>
<accession>A0ABW3DSP1</accession>
<protein>
    <submittedName>
        <fullName evidence="6">CDGSH iron-sulfur domain-containing protein</fullName>
    </submittedName>
</protein>
<dbReference type="EMBL" id="JBHTHX010000538">
    <property type="protein sequence ID" value="MFD0886184.1"/>
    <property type="molecule type" value="Genomic_DNA"/>
</dbReference>
<evidence type="ECO:0000256" key="2">
    <source>
        <dbReference type="ARBA" id="ARBA00022723"/>
    </source>
</evidence>
<evidence type="ECO:0000313" key="7">
    <source>
        <dbReference type="Proteomes" id="UP001597024"/>
    </source>
</evidence>
<evidence type="ECO:0000259" key="5">
    <source>
        <dbReference type="SMART" id="SM00704"/>
    </source>
</evidence>
<evidence type="ECO:0000256" key="4">
    <source>
        <dbReference type="ARBA" id="ARBA00023014"/>
    </source>
</evidence>
<keyword evidence="7" id="KW-1185">Reference proteome</keyword>
<proteinExistence type="predicted"/>
<evidence type="ECO:0000313" key="6">
    <source>
        <dbReference type="EMBL" id="MFD0886184.1"/>
    </source>
</evidence>
<keyword evidence="3" id="KW-0408">Iron</keyword>
<keyword evidence="4" id="KW-0411">Iron-sulfur</keyword>
<feature type="domain" description="Iron-binding zinc finger CDGSH type" evidence="5">
    <location>
        <begin position="8"/>
        <end position="39"/>
    </location>
</feature>
<keyword evidence="1" id="KW-0001">2Fe-2S</keyword>
<reference evidence="7" key="1">
    <citation type="journal article" date="2019" name="Int. J. Syst. Evol. Microbiol.">
        <title>The Global Catalogue of Microorganisms (GCM) 10K type strain sequencing project: providing services to taxonomists for standard genome sequencing and annotation.</title>
        <authorList>
            <consortium name="The Broad Institute Genomics Platform"/>
            <consortium name="The Broad Institute Genome Sequencing Center for Infectious Disease"/>
            <person name="Wu L."/>
            <person name="Ma J."/>
        </authorList>
    </citation>
    <scope>NUCLEOTIDE SEQUENCE [LARGE SCALE GENOMIC DNA]</scope>
    <source>
        <strain evidence="7">CCUG 62974</strain>
    </source>
</reference>
<dbReference type="SMART" id="SM00704">
    <property type="entry name" value="ZnF_CDGSH"/>
    <property type="match status" value="1"/>
</dbReference>
<sequence length="56" mass="5999">MTWQAHEQLEAGDTYALCRCGRSGDKPLCDGTHRKIGFREERAATDGTGTPCDGGA</sequence>
<dbReference type="Proteomes" id="UP001597024">
    <property type="component" value="Unassembled WGS sequence"/>
</dbReference>
<organism evidence="6 7">
    <name type="scientific">Streptosporangium algeriense</name>
    <dbReference type="NCBI Taxonomy" id="1682748"/>
    <lineage>
        <taxon>Bacteria</taxon>
        <taxon>Bacillati</taxon>
        <taxon>Actinomycetota</taxon>
        <taxon>Actinomycetes</taxon>
        <taxon>Streptosporangiales</taxon>
        <taxon>Streptosporangiaceae</taxon>
        <taxon>Streptosporangium</taxon>
    </lineage>
</organism>
<comment type="caution">
    <text evidence="6">The sequence shown here is derived from an EMBL/GenBank/DDBJ whole genome shotgun (WGS) entry which is preliminary data.</text>
</comment>